<evidence type="ECO:0000256" key="2">
    <source>
        <dbReference type="ARBA" id="ARBA00022679"/>
    </source>
</evidence>
<evidence type="ECO:0000256" key="5">
    <source>
        <dbReference type="ARBA" id="ARBA00022840"/>
    </source>
</evidence>
<dbReference type="InterPro" id="IPR011611">
    <property type="entry name" value="PfkB_dom"/>
</dbReference>
<evidence type="ECO:0000313" key="7">
    <source>
        <dbReference type="EMBL" id="BFO74623.1"/>
    </source>
</evidence>
<sequence>MVGYDAKGMSMRRIWLLAVIAVLSVATAVAADKRGRRVICIGETVIDILFRGDQTVGSTPGGSAYNTAISLGRAGVNTIFVGDTGNDRAGYRIRRFLAENGVDSSAVRVYDGMKSTVSLAYLDEHNNARYSFYMNAPRERKPFVRPEIQKDDIVVFGSFYAANPAVRTALTDFLDYARACGAILYYDINIRSAHANMLEQMLPNIEDNLHRADIVRGSRGDVATVFGTQRVDSLYDAHIAKACERFINTGGANPVRVFAPGFRGTYPVKPIKTVSTIGAGDNFNAGVAYALIRLGITRQQLQQGLTEQQWAQIADYAGRFSQDCCLHLENYISVEFGRQMQY</sequence>
<dbReference type="InterPro" id="IPR029056">
    <property type="entry name" value="Ribokinase-like"/>
</dbReference>
<dbReference type="InterPro" id="IPR002173">
    <property type="entry name" value="Carboh/pur_kinase_PfkB_CS"/>
</dbReference>
<gene>
    <name evidence="7" type="ORF">GTC17254_22200</name>
</gene>
<dbReference type="EMBL" id="AP035786">
    <property type="protein sequence ID" value="BFO74623.1"/>
    <property type="molecule type" value="Genomic_DNA"/>
</dbReference>
<dbReference type="Gene3D" id="3.40.1190.20">
    <property type="match status" value="1"/>
</dbReference>
<feature type="domain" description="Carbohydrate kinase PfkB" evidence="6">
    <location>
        <begin position="37"/>
        <end position="293"/>
    </location>
</feature>
<keyword evidence="2" id="KW-0808">Transferase</keyword>
<reference evidence="7" key="1">
    <citation type="submission" date="2024-07" db="EMBL/GenBank/DDBJ databases">
        <title>Complete genome sequence of Prevotella sp. YM-2024 GTC17254.</title>
        <authorList>
            <person name="Hayashi M."/>
            <person name="Muto Y."/>
            <person name="Tanaka K."/>
            <person name="Niwa H."/>
        </authorList>
    </citation>
    <scope>NUCLEOTIDE SEQUENCE</scope>
    <source>
        <strain evidence="7">GTC17254</strain>
    </source>
</reference>
<dbReference type="GO" id="GO:0005524">
    <property type="term" value="F:ATP binding"/>
    <property type="evidence" value="ECO:0007669"/>
    <property type="project" value="UniProtKB-KW"/>
</dbReference>
<dbReference type="PANTHER" id="PTHR43085:SF1">
    <property type="entry name" value="PSEUDOURIDINE KINASE-RELATED"/>
    <property type="match status" value="1"/>
</dbReference>
<dbReference type="AlphaFoldDB" id="A0AB33IYK3"/>
<keyword evidence="4 7" id="KW-0418">Kinase</keyword>
<protein>
    <submittedName>
        <fullName evidence="7">Carbohydrate kinase</fullName>
    </submittedName>
</protein>
<evidence type="ECO:0000256" key="3">
    <source>
        <dbReference type="ARBA" id="ARBA00022741"/>
    </source>
</evidence>
<proteinExistence type="inferred from homology"/>
<evidence type="ECO:0000259" key="6">
    <source>
        <dbReference type="Pfam" id="PF00294"/>
    </source>
</evidence>
<keyword evidence="3" id="KW-0547">Nucleotide-binding</keyword>
<name>A0AB33IYK3_9BACT</name>
<dbReference type="GO" id="GO:0016301">
    <property type="term" value="F:kinase activity"/>
    <property type="evidence" value="ECO:0007669"/>
    <property type="project" value="UniProtKB-KW"/>
</dbReference>
<evidence type="ECO:0000256" key="4">
    <source>
        <dbReference type="ARBA" id="ARBA00022777"/>
    </source>
</evidence>
<keyword evidence="5" id="KW-0067">ATP-binding</keyword>
<dbReference type="SUPFAM" id="SSF53613">
    <property type="entry name" value="Ribokinase-like"/>
    <property type="match status" value="1"/>
</dbReference>
<dbReference type="PROSITE" id="PS00584">
    <property type="entry name" value="PFKB_KINASES_2"/>
    <property type="match status" value="1"/>
</dbReference>
<organism evidence="7">
    <name type="scientific">Prevotella sp. GTC17254</name>
    <dbReference type="NCBI Taxonomy" id="3236794"/>
    <lineage>
        <taxon>Bacteria</taxon>
        <taxon>Pseudomonadati</taxon>
        <taxon>Bacteroidota</taxon>
        <taxon>Bacteroidia</taxon>
        <taxon>Bacteroidales</taxon>
        <taxon>Prevotellaceae</taxon>
        <taxon>Prevotella</taxon>
    </lineage>
</organism>
<comment type="similarity">
    <text evidence="1">Belongs to the carbohydrate kinase PfkB family.</text>
</comment>
<evidence type="ECO:0000256" key="1">
    <source>
        <dbReference type="ARBA" id="ARBA00010688"/>
    </source>
</evidence>
<dbReference type="PANTHER" id="PTHR43085">
    <property type="entry name" value="HEXOKINASE FAMILY MEMBER"/>
    <property type="match status" value="1"/>
</dbReference>
<accession>A0AB33IYK3</accession>
<dbReference type="InterPro" id="IPR050306">
    <property type="entry name" value="PfkB_Carbo_kinase"/>
</dbReference>
<dbReference type="Pfam" id="PF00294">
    <property type="entry name" value="PfkB"/>
    <property type="match status" value="1"/>
</dbReference>